<dbReference type="AlphaFoldDB" id="A0A2V3UPC8"/>
<dbReference type="OrthoDB" id="9801773at2"/>
<proteinExistence type="predicted"/>
<dbReference type="InterPro" id="IPR044691">
    <property type="entry name" value="DCC1_Trx"/>
</dbReference>
<dbReference type="EMBL" id="QJJM01000021">
    <property type="protein sequence ID" value="PXW68129.1"/>
    <property type="molecule type" value="Genomic_DNA"/>
</dbReference>
<organism evidence="1 2">
    <name type="scientific">Blastomonas natatoria</name>
    <dbReference type="NCBI Taxonomy" id="34015"/>
    <lineage>
        <taxon>Bacteria</taxon>
        <taxon>Pseudomonadati</taxon>
        <taxon>Pseudomonadota</taxon>
        <taxon>Alphaproteobacteria</taxon>
        <taxon>Sphingomonadales</taxon>
        <taxon>Sphingomonadaceae</taxon>
        <taxon>Blastomonas</taxon>
    </lineage>
</organism>
<evidence type="ECO:0000313" key="2">
    <source>
        <dbReference type="Proteomes" id="UP000248014"/>
    </source>
</evidence>
<sequence>MRDRLEVWYDGACPLCTREIALMRRLDRRGAIEFRDVSTPDSLCPIDRRALLERFHARENGVMLSGAAAFAAMWRAIPLLRPLGLIARWKPVLALLEQAYLRFLKIRPRLQRMVRERQA</sequence>
<dbReference type="InterPro" id="IPR007263">
    <property type="entry name" value="DCC1-like"/>
</dbReference>
<accession>A0A2V3UPC8</accession>
<keyword evidence="2" id="KW-1185">Reference proteome</keyword>
<dbReference type="RefSeq" id="WP_110300332.1">
    <property type="nucleotide sequence ID" value="NZ_QJJM01000021.1"/>
</dbReference>
<dbReference type="Pfam" id="PF04134">
    <property type="entry name" value="DCC1-like"/>
    <property type="match status" value="1"/>
</dbReference>
<dbReference type="PANTHER" id="PTHR34290:SF2">
    <property type="entry name" value="OS04G0668800 PROTEIN"/>
    <property type="match status" value="1"/>
</dbReference>
<gene>
    <name evidence="1" type="ORF">C7451_12122</name>
</gene>
<dbReference type="GO" id="GO:0015035">
    <property type="term" value="F:protein-disulfide reductase activity"/>
    <property type="evidence" value="ECO:0007669"/>
    <property type="project" value="InterPro"/>
</dbReference>
<evidence type="ECO:0000313" key="1">
    <source>
        <dbReference type="EMBL" id="PXW68129.1"/>
    </source>
</evidence>
<protein>
    <submittedName>
        <fullName evidence="1">Putative DCC family thiol-disulfide oxidoreductase YuxK</fullName>
    </submittedName>
</protein>
<comment type="caution">
    <text evidence="1">The sequence shown here is derived from an EMBL/GenBank/DDBJ whole genome shotgun (WGS) entry which is preliminary data.</text>
</comment>
<dbReference type="Proteomes" id="UP000248014">
    <property type="component" value="Unassembled WGS sequence"/>
</dbReference>
<dbReference type="PANTHER" id="PTHR34290">
    <property type="entry name" value="SI:CH73-390P7.2"/>
    <property type="match status" value="1"/>
</dbReference>
<name>A0A2V3UPC8_9SPHN</name>
<reference evidence="1 2" key="1">
    <citation type="submission" date="2018-05" db="EMBL/GenBank/DDBJ databases">
        <title>Genomic Encyclopedia of Type Strains, Phase IV (KMG-IV): sequencing the most valuable type-strain genomes for metagenomic binning, comparative biology and taxonomic classification.</title>
        <authorList>
            <person name="Goeker M."/>
        </authorList>
    </citation>
    <scope>NUCLEOTIDE SEQUENCE [LARGE SCALE GENOMIC DNA]</scope>
    <source>
        <strain evidence="1 2">DSM 3183</strain>
    </source>
</reference>